<keyword evidence="3" id="KW-0238">DNA-binding</keyword>
<keyword evidence="7" id="KW-1185">Reference proteome</keyword>
<name>A0A916V0I7_9BURK</name>
<feature type="domain" description="HTH lysR-type" evidence="5">
    <location>
        <begin position="1"/>
        <end position="51"/>
    </location>
</feature>
<keyword evidence="4" id="KW-0804">Transcription</keyword>
<evidence type="ECO:0000259" key="5">
    <source>
        <dbReference type="PROSITE" id="PS50931"/>
    </source>
</evidence>
<dbReference type="Gene3D" id="1.10.10.10">
    <property type="entry name" value="Winged helix-like DNA-binding domain superfamily/Winged helix DNA-binding domain"/>
    <property type="match status" value="1"/>
</dbReference>
<evidence type="ECO:0000313" key="7">
    <source>
        <dbReference type="Proteomes" id="UP000637423"/>
    </source>
</evidence>
<dbReference type="GO" id="GO:0003677">
    <property type="term" value="F:DNA binding"/>
    <property type="evidence" value="ECO:0007669"/>
    <property type="project" value="UniProtKB-KW"/>
</dbReference>
<dbReference type="Gene3D" id="3.40.190.10">
    <property type="entry name" value="Periplasmic binding protein-like II"/>
    <property type="match status" value="2"/>
</dbReference>
<dbReference type="InterPro" id="IPR005119">
    <property type="entry name" value="LysR_subst-bd"/>
</dbReference>
<dbReference type="InterPro" id="IPR000847">
    <property type="entry name" value="LysR_HTH_N"/>
</dbReference>
<dbReference type="Pfam" id="PF00126">
    <property type="entry name" value="HTH_1"/>
    <property type="match status" value="1"/>
</dbReference>
<dbReference type="EMBL" id="BMED01000009">
    <property type="protein sequence ID" value="GGD00849.1"/>
    <property type="molecule type" value="Genomic_DNA"/>
</dbReference>
<reference evidence="6" key="2">
    <citation type="submission" date="2020-09" db="EMBL/GenBank/DDBJ databases">
        <authorList>
            <person name="Sun Q."/>
            <person name="Zhou Y."/>
        </authorList>
    </citation>
    <scope>NUCLEOTIDE SEQUENCE</scope>
    <source>
        <strain evidence="6">CGMCC 1.10998</strain>
    </source>
</reference>
<protein>
    <submittedName>
        <fullName evidence="6">LysR family transcriptional regulator</fullName>
    </submittedName>
</protein>
<dbReference type="FunFam" id="1.10.10.10:FF:000001">
    <property type="entry name" value="LysR family transcriptional regulator"/>
    <property type="match status" value="1"/>
</dbReference>
<proteinExistence type="inferred from homology"/>
<evidence type="ECO:0000256" key="4">
    <source>
        <dbReference type="ARBA" id="ARBA00023163"/>
    </source>
</evidence>
<dbReference type="PANTHER" id="PTHR30346:SF17">
    <property type="entry name" value="LYSR FAMILY TRANSCRIPTIONAL REGULATOR"/>
    <property type="match status" value="1"/>
</dbReference>
<dbReference type="CDD" id="cd08414">
    <property type="entry name" value="PBP2_LTTR_aromatics_like"/>
    <property type="match status" value="1"/>
</dbReference>
<dbReference type="PROSITE" id="PS50931">
    <property type="entry name" value="HTH_LYSR"/>
    <property type="match status" value="1"/>
</dbReference>
<reference evidence="6" key="1">
    <citation type="journal article" date="2014" name="Int. J. Syst. Evol. Microbiol.">
        <title>Complete genome sequence of Corynebacterium casei LMG S-19264T (=DSM 44701T), isolated from a smear-ripened cheese.</title>
        <authorList>
            <consortium name="US DOE Joint Genome Institute (JGI-PGF)"/>
            <person name="Walter F."/>
            <person name="Albersmeier A."/>
            <person name="Kalinowski J."/>
            <person name="Ruckert C."/>
        </authorList>
    </citation>
    <scope>NUCLEOTIDE SEQUENCE</scope>
    <source>
        <strain evidence="6">CGMCC 1.10998</strain>
    </source>
</reference>
<dbReference type="InterPro" id="IPR036388">
    <property type="entry name" value="WH-like_DNA-bd_sf"/>
</dbReference>
<dbReference type="GO" id="GO:0032993">
    <property type="term" value="C:protein-DNA complex"/>
    <property type="evidence" value="ECO:0007669"/>
    <property type="project" value="TreeGrafter"/>
</dbReference>
<keyword evidence="2" id="KW-0805">Transcription regulation</keyword>
<organism evidence="6 7">
    <name type="scientific">Undibacterium terreum</name>
    <dbReference type="NCBI Taxonomy" id="1224302"/>
    <lineage>
        <taxon>Bacteria</taxon>
        <taxon>Pseudomonadati</taxon>
        <taxon>Pseudomonadota</taxon>
        <taxon>Betaproteobacteria</taxon>
        <taxon>Burkholderiales</taxon>
        <taxon>Oxalobacteraceae</taxon>
        <taxon>Undibacterium</taxon>
    </lineage>
</organism>
<evidence type="ECO:0000313" key="6">
    <source>
        <dbReference type="EMBL" id="GGD00849.1"/>
    </source>
</evidence>
<dbReference type="PANTHER" id="PTHR30346">
    <property type="entry name" value="TRANSCRIPTIONAL DUAL REGULATOR HCAR-RELATED"/>
    <property type="match status" value="1"/>
</dbReference>
<comment type="similarity">
    <text evidence="1">Belongs to the LysR transcriptional regulatory family.</text>
</comment>
<accession>A0A916V0I7</accession>
<dbReference type="SUPFAM" id="SSF46785">
    <property type="entry name" value="Winged helix' DNA-binding domain"/>
    <property type="match status" value="1"/>
</dbReference>
<evidence type="ECO:0000256" key="3">
    <source>
        <dbReference type="ARBA" id="ARBA00023125"/>
    </source>
</evidence>
<evidence type="ECO:0000256" key="1">
    <source>
        <dbReference type="ARBA" id="ARBA00009437"/>
    </source>
</evidence>
<dbReference type="PRINTS" id="PR00039">
    <property type="entry name" value="HTHLYSR"/>
</dbReference>
<dbReference type="Proteomes" id="UP000637423">
    <property type="component" value="Unassembled WGS sequence"/>
</dbReference>
<gene>
    <name evidence="6" type="ORF">GCM10011396_55530</name>
</gene>
<dbReference type="GO" id="GO:0003700">
    <property type="term" value="F:DNA-binding transcription factor activity"/>
    <property type="evidence" value="ECO:0007669"/>
    <property type="project" value="InterPro"/>
</dbReference>
<sequence>MFEAVALSLNFRQAAEQLHMSQPPLSRAIKLLEQRLGVQLFERNTQGVALTRAGADLLPKAQQILGLLDEAENSLMRQQGMARFRLGLTTSVDAGLFSGLTRSLENALGQTSLELTFASSPRLISAIRTGKLDAAVIAMPSKTYELKVQSLVQQDMMVALQSRHPLARRRSLSLADLNAETVYWFERARQPAFFDHCHAIFRSHAFAPRFLREPLDHHVLLNDVASGKGIAFLPESFASLKLSGVAYRKLAEGKELSVGLGIVTQPSPHPLSKVLEELASSHLQ</sequence>
<dbReference type="SUPFAM" id="SSF53850">
    <property type="entry name" value="Periplasmic binding protein-like II"/>
    <property type="match status" value="1"/>
</dbReference>
<dbReference type="InterPro" id="IPR036390">
    <property type="entry name" value="WH_DNA-bd_sf"/>
</dbReference>
<dbReference type="Pfam" id="PF03466">
    <property type="entry name" value="LysR_substrate"/>
    <property type="match status" value="1"/>
</dbReference>
<dbReference type="AlphaFoldDB" id="A0A916V0I7"/>
<evidence type="ECO:0000256" key="2">
    <source>
        <dbReference type="ARBA" id="ARBA00023015"/>
    </source>
</evidence>
<comment type="caution">
    <text evidence="6">The sequence shown here is derived from an EMBL/GenBank/DDBJ whole genome shotgun (WGS) entry which is preliminary data.</text>
</comment>